<keyword evidence="2" id="KW-1185">Reference proteome</keyword>
<evidence type="ECO:0000313" key="2">
    <source>
        <dbReference type="Proteomes" id="UP000295192"/>
    </source>
</evidence>
<accession>A0A484B4B3</accession>
<dbReference type="Proteomes" id="UP000295192">
    <property type="component" value="Unassembled WGS sequence"/>
</dbReference>
<gene>
    <name evidence="1" type="ORF">AWZ03_010928</name>
</gene>
<sequence length="75" mass="7967">MAQVYANWIDDIEKLGNQVEEMGKDLANKFPAAAPCGQQTAASAIQDTRYKMQAQDTNAKGGLLAIKAGDPIASL</sequence>
<evidence type="ECO:0000313" key="1">
    <source>
        <dbReference type="EMBL" id="TDG42661.1"/>
    </source>
</evidence>
<reference evidence="1 2" key="1">
    <citation type="journal article" date="2019" name="J. Hered.">
        <title>An Improved Genome Assembly for Drosophila navojoa, the Basal Species in the mojavensis Cluster.</title>
        <authorList>
            <person name="Vanderlinde T."/>
            <person name="Dupim E.G."/>
            <person name="Nazario-Yepiz N.O."/>
            <person name="Carvalho A.B."/>
        </authorList>
    </citation>
    <scope>NUCLEOTIDE SEQUENCE [LARGE SCALE GENOMIC DNA]</scope>
    <source>
        <strain evidence="1">Navoj_Jal97</strain>
        <tissue evidence="1">Whole organism</tissue>
    </source>
</reference>
<dbReference type="EMBL" id="LSRL02000210">
    <property type="protein sequence ID" value="TDG42661.1"/>
    <property type="molecule type" value="Genomic_DNA"/>
</dbReference>
<organism evidence="1 2">
    <name type="scientific">Drosophila navojoa</name>
    <name type="common">Fruit fly</name>
    <dbReference type="NCBI Taxonomy" id="7232"/>
    <lineage>
        <taxon>Eukaryota</taxon>
        <taxon>Metazoa</taxon>
        <taxon>Ecdysozoa</taxon>
        <taxon>Arthropoda</taxon>
        <taxon>Hexapoda</taxon>
        <taxon>Insecta</taxon>
        <taxon>Pterygota</taxon>
        <taxon>Neoptera</taxon>
        <taxon>Endopterygota</taxon>
        <taxon>Diptera</taxon>
        <taxon>Brachycera</taxon>
        <taxon>Muscomorpha</taxon>
        <taxon>Ephydroidea</taxon>
        <taxon>Drosophilidae</taxon>
        <taxon>Drosophila</taxon>
    </lineage>
</organism>
<comment type="caution">
    <text evidence="1">The sequence shown here is derived from an EMBL/GenBank/DDBJ whole genome shotgun (WGS) entry which is preliminary data.</text>
</comment>
<dbReference type="AlphaFoldDB" id="A0A484B4B3"/>
<proteinExistence type="predicted"/>
<protein>
    <submittedName>
        <fullName evidence="1">Uncharacterized protein</fullName>
    </submittedName>
</protein>
<name>A0A484B4B3_DRONA</name>